<comment type="caution">
    <text evidence="4">The sequence shown here is derived from an EMBL/GenBank/DDBJ whole genome shotgun (WGS) entry which is preliminary data.</text>
</comment>
<dbReference type="Pfam" id="PF05724">
    <property type="entry name" value="TPMT"/>
    <property type="match status" value="1"/>
</dbReference>
<evidence type="ECO:0000256" key="3">
    <source>
        <dbReference type="ARBA" id="ARBA00022691"/>
    </source>
</evidence>
<evidence type="ECO:0000256" key="2">
    <source>
        <dbReference type="ARBA" id="ARBA00022679"/>
    </source>
</evidence>
<name>A0A2M8KDB9_9BACT</name>
<protein>
    <submittedName>
        <fullName evidence="4">Class I SAM-dependent methyltransferase</fullName>
    </submittedName>
</protein>
<gene>
    <name evidence="4" type="ORF">COU81_03480</name>
</gene>
<organism evidence="4 5">
    <name type="scientific">Candidatus Portnoybacteria bacterium CG10_big_fil_rev_8_21_14_0_10_36_7</name>
    <dbReference type="NCBI Taxonomy" id="1974812"/>
    <lineage>
        <taxon>Bacteria</taxon>
        <taxon>Candidatus Portnoyibacteriota</taxon>
    </lineage>
</organism>
<reference evidence="5" key="1">
    <citation type="submission" date="2017-09" db="EMBL/GenBank/DDBJ databases">
        <title>Depth-based differentiation of microbial function through sediment-hosted aquifers and enrichment of novel symbionts in the deep terrestrial subsurface.</title>
        <authorList>
            <person name="Probst A.J."/>
            <person name="Ladd B."/>
            <person name="Jarett J.K."/>
            <person name="Geller-Mcgrath D.E."/>
            <person name="Sieber C.M.K."/>
            <person name="Emerson J.B."/>
            <person name="Anantharaman K."/>
            <person name="Thomas B.C."/>
            <person name="Malmstrom R."/>
            <person name="Stieglmeier M."/>
            <person name="Klingl A."/>
            <person name="Woyke T."/>
            <person name="Ryan C.M."/>
            <person name="Banfield J.F."/>
        </authorList>
    </citation>
    <scope>NUCLEOTIDE SEQUENCE [LARGE SCALE GENOMIC DNA]</scope>
</reference>
<keyword evidence="1 4" id="KW-0489">Methyltransferase</keyword>
<dbReference type="Proteomes" id="UP000231450">
    <property type="component" value="Unassembled WGS sequence"/>
</dbReference>
<dbReference type="Gene3D" id="3.40.50.150">
    <property type="entry name" value="Vaccinia Virus protein VP39"/>
    <property type="match status" value="1"/>
</dbReference>
<evidence type="ECO:0000256" key="1">
    <source>
        <dbReference type="ARBA" id="ARBA00022603"/>
    </source>
</evidence>
<evidence type="ECO:0000313" key="4">
    <source>
        <dbReference type="EMBL" id="PJE57921.1"/>
    </source>
</evidence>
<keyword evidence="2 4" id="KW-0808">Transferase</keyword>
<keyword evidence="3" id="KW-0949">S-adenosyl-L-methionine</keyword>
<proteinExistence type="predicted"/>
<dbReference type="InterPro" id="IPR029063">
    <property type="entry name" value="SAM-dependent_MTases_sf"/>
</dbReference>
<dbReference type="AlphaFoldDB" id="A0A2M8KDB9"/>
<dbReference type="InterPro" id="IPR008854">
    <property type="entry name" value="TPMT"/>
</dbReference>
<dbReference type="GO" id="GO:0008757">
    <property type="term" value="F:S-adenosylmethionine-dependent methyltransferase activity"/>
    <property type="evidence" value="ECO:0007669"/>
    <property type="project" value="InterPro"/>
</dbReference>
<sequence>EKARKLHGKVSFVVDDILHTKLHKTFDYIFDRGCFHVLEPEERNPYIQNVKKLLSDKGILFLKCFSTKEINDKGPHRFSHEDIKKIFSRDFIIESIKDTLYQGRSSMSPKALFCVLKKK</sequence>
<dbReference type="SUPFAM" id="SSF53335">
    <property type="entry name" value="S-adenosyl-L-methionine-dependent methyltransferases"/>
    <property type="match status" value="1"/>
</dbReference>
<feature type="non-terminal residue" evidence="4">
    <location>
        <position position="1"/>
    </location>
</feature>
<dbReference type="GO" id="GO:0032259">
    <property type="term" value="P:methylation"/>
    <property type="evidence" value="ECO:0007669"/>
    <property type="project" value="UniProtKB-KW"/>
</dbReference>
<accession>A0A2M8KDB9</accession>
<dbReference type="EMBL" id="PFDW01000071">
    <property type="protein sequence ID" value="PJE57921.1"/>
    <property type="molecule type" value="Genomic_DNA"/>
</dbReference>
<evidence type="ECO:0000313" key="5">
    <source>
        <dbReference type="Proteomes" id="UP000231450"/>
    </source>
</evidence>